<dbReference type="GO" id="GO:0051287">
    <property type="term" value="F:NAD binding"/>
    <property type="evidence" value="ECO:0007669"/>
    <property type="project" value="InterPro"/>
</dbReference>
<feature type="binding site" evidence="7">
    <location>
        <position position="16"/>
    </location>
    <ligand>
        <name>NADPH</name>
        <dbReference type="ChEBI" id="CHEBI:57783"/>
    </ligand>
</feature>
<comment type="catalytic activity">
    <reaction evidence="7 12">
        <text>sn-glycerol 3-phosphate + NADP(+) = dihydroxyacetone phosphate + NADPH + H(+)</text>
        <dbReference type="Rhea" id="RHEA:11096"/>
        <dbReference type="ChEBI" id="CHEBI:15378"/>
        <dbReference type="ChEBI" id="CHEBI:57597"/>
        <dbReference type="ChEBI" id="CHEBI:57642"/>
        <dbReference type="ChEBI" id="CHEBI:57783"/>
        <dbReference type="ChEBI" id="CHEBI:58349"/>
        <dbReference type="EC" id="1.1.1.94"/>
    </reaction>
</comment>
<feature type="binding site" evidence="10">
    <location>
        <position position="263"/>
    </location>
    <ligand>
        <name>NAD(+)</name>
        <dbReference type="ChEBI" id="CHEBI:57540"/>
    </ligand>
</feature>
<dbReference type="InterPro" id="IPR011128">
    <property type="entry name" value="G3P_DH_NAD-dep_N"/>
</dbReference>
<feature type="domain" description="Glycerol-3-phosphate dehydrogenase NAD-dependent N-terminal" evidence="13">
    <location>
        <begin position="7"/>
        <end position="167"/>
    </location>
</feature>
<dbReference type="InterPro" id="IPR006109">
    <property type="entry name" value="G3P_DH_NAD-dep_C"/>
</dbReference>
<dbReference type="AlphaFoldDB" id="A0A1I6VT61"/>
<feature type="domain" description="Glycerol-3-phosphate dehydrogenase NAD-dependent C-terminal" evidence="14">
    <location>
        <begin position="187"/>
        <end position="325"/>
    </location>
</feature>
<dbReference type="PIRSF" id="PIRSF000114">
    <property type="entry name" value="Glycerol-3-P_dh"/>
    <property type="match status" value="1"/>
</dbReference>
<keyword evidence="6 7" id="KW-1208">Phospholipid metabolism</keyword>
<feature type="binding site" evidence="7">
    <location>
        <position position="264"/>
    </location>
    <ligand>
        <name>sn-glycerol 3-phosphate</name>
        <dbReference type="ChEBI" id="CHEBI:57597"/>
    </ligand>
</feature>
<keyword evidence="7 10" id="KW-0520">NAD</keyword>
<dbReference type="Pfam" id="PF01210">
    <property type="entry name" value="NAD_Gly3P_dh_N"/>
    <property type="match status" value="1"/>
</dbReference>
<dbReference type="GO" id="GO:0141153">
    <property type="term" value="F:glycerol-3-phosphate dehydrogenase (NADP+) activity"/>
    <property type="evidence" value="ECO:0007669"/>
    <property type="project" value="RHEA"/>
</dbReference>
<dbReference type="HAMAP" id="MF_00394">
    <property type="entry name" value="NAD_Glyc3P_dehydrog"/>
    <property type="match status" value="1"/>
</dbReference>
<dbReference type="GO" id="GO:0046168">
    <property type="term" value="P:glycerol-3-phosphate catabolic process"/>
    <property type="evidence" value="ECO:0007669"/>
    <property type="project" value="InterPro"/>
</dbReference>
<evidence type="ECO:0000256" key="11">
    <source>
        <dbReference type="RuleBase" id="RU000437"/>
    </source>
</evidence>
<feature type="binding site" evidence="7">
    <location>
        <position position="113"/>
    </location>
    <ligand>
        <name>NADPH</name>
        <dbReference type="ChEBI" id="CHEBI:57783"/>
    </ligand>
</feature>
<dbReference type="PRINTS" id="PR00077">
    <property type="entry name" value="GPDHDRGNASE"/>
</dbReference>
<gene>
    <name evidence="7" type="primary">gpsA</name>
    <name evidence="15" type="ORF">SAMN05660206_11716</name>
</gene>
<name>A0A1I6VT61_9SPHI</name>
<evidence type="ECO:0000256" key="10">
    <source>
        <dbReference type="PIRSR" id="PIRSR000114-3"/>
    </source>
</evidence>
<dbReference type="Pfam" id="PF07479">
    <property type="entry name" value="NAD_Gly3P_dh_C"/>
    <property type="match status" value="1"/>
</dbReference>
<dbReference type="GO" id="GO:0046167">
    <property type="term" value="P:glycerol-3-phosphate biosynthetic process"/>
    <property type="evidence" value="ECO:0007669"/>
    <property type="project" value="UniProtKB-UniRule"/>
</dbReference>
<dbReference type="SUPFAM" id="SSF51735">
    <property type="entry name" value="NAD(P)-binding Rossmann-fold domains"/>
    <property type="match status" value="1"/>
</dbReference>
<evidence type="ECO:0000313" key="15">
    <source>
        <dbReference type="EMBL" id="SFT16913.1"/>
    </source>
</evidence>
<dbReference type="NCBIfam" id="NF000942">
    <property type="entry name" value="PRK00094.1-4"/>
    <property type="match status" value="1"/>
</dbReference>
<feature type="binding site" evidence="7">
    <location>
        <position position="39"/>
    </location>
    <ligand>
        <name>NADPH</name>
        <dbReference type="ChEBI" id="CHEBI:57783"/>
    </ligand>
</feature>
<feature type="binding site" evidence="7">
    <location>
        <position position="38"/>
    </location>
    <ligand>
        <name>NADPH</name>
        <dbReference type="ChEBI" id="CHEBI:57783"/>
    </ligand>
</feature>
<evidence type="ECO:0000256" key="3">
    <source>
        <dbReference type="ARBA" id="ARBA00023002"/>
    </source>
</evidence>
<keyword evidence="3 7" id="KW-0560">Oxidoreductase</keyword>
<evidence type="ECO:0000256" key="12">
    <source>
        <dbReference type="RuleBase" id="RU000439"/>
    </source>
</evidence>
<evidence type="ECO:0000256" key="8">
    <source>
        <dbReference type="PIRSR" id="PIRSR000114-1"/>
    </source>
</evidence>
<evidence type="ECO:0000256" key="5">
    <source>
        <dbReference type="ARBA" id="ARBA00023209"/>
    </source>
</evidence>
<dbReference type="STRING" id="683125.SAMN05660206_11716"/>
<evidence type="ECO:0000256" key="7">
    <source>
        <dbReference type="HAMAP-Rule" id="MF_00394"/>
    </source>
</evidence>
<dbReference type="GO" id="GO:0005829">
    <property type="term" value="C:cytosol"/>
    <property type="evidence" value="ECO:0007669"/>
    <property type="project" value="TreeGrafter"/>
</dbReference>
<feature type="binding site" evidence="7">
    <location>
        <position position="263"/>
    </location>
    <ligand>
        <name>sn-glycerol 3-phosphate</name>
        <dbReference type="ChEBI" id="CHEBI:57597"/>
    </ligand>
</feature>
<evidence type="ECO:0000313" key="16">
    <source>
        <dbReference type="Proteomes" id="UP000198785"/>
    </source>
</evidence>
<dbReference type="GO" id="GO:0141152">
    <property type="term" value="F:glycerol-3-phosphate dehydrogenase (NAD+) activity"/>
    <property type="evidence" value="ECO:0007669"/>
    <property type="project" value="RHEA"/>
</dbReference>
<feature type="binding site" evidence="7">
    <location>
        <position position="15"/>
    </location>
    <ligand>
        <name>NADPH</name>
        <dbReference type="ChEBI" id="CHEBI:57783"/>
    </ligand>
</feature>
<dbReference type="Proteomes" id="UP000198785">
    <property type="component" value="Unassembled WGS sequence"/>
</dbReference>
<organism evidence="15 16">
    <name type="scientific">Sphingobacterium wenxiniae</name>
    <dbReference type="NCBI Taxonomy" id="683125"/>
    <lineage>
        <taxon>Bacteria</taxon>
        <taxon>Pseudomonadati</taxon>
        <taxon>Bacteroidota</taxon>
        <taxon>Sphingobacteriia</taxon>
        <taxon>Sphingobacteriales</taxon>
        <taxon>Sphingobacteriaceae</taxon>
        <taxon>Sphingobacterium</taxon>
    </lineage>
</organism>
<feature type="binding site" evidence="7">
    <location>
        <position position="252"/>
    </location>
    <ligand>
        <name>sn-glycerol 3-phosphate</name>
        <dbReference type="ChEBI" id="CHEBI:57597"/>
    </ligand>
</feature>
<comment type="catalytic activity">
    <reaction evidence="7">
        <text>sn-glycerol 3-phosphate + NAD(+) = dihydroxyacetone phosphate + NADH + H(+)</text>
        <dbReference type="Rhea" id="RHEA:11092"/>
        <dbReference type="ChEBI" id="CHEBI:15378"/>
        <dbReference type="ChEBI" id="CHEBI:57540"/>
        <dbReference type="ChEBI" id="CHEBI:57597"/>
        <dbReference type="ChEBI" id="CHEBI:57642"/>
        <dbReference type="ChEBI" id="CHEBI:57945"/>
        <dbReference type="EC" id="1.1.1.94"/>
    </reaction>
</comment>
<feature type="binding site" evidence="10">
    <location>
        <position position="147"/>
    </location>
    <ligand>
        <name>NAD(+)</name>
        <dbReference type="ChEBI" id="CHEBI:57540"/>
    </ligand>
</feature>
<feature type="active site" description="Proton acceptor" evidence="7 8">
    <location>
        <position position="198"/>
    </location>
</feature>
<comment type="subcellular location">
    <subcellularLocation>
        <location evidence="7">Cytoplasm</location>
    </subcellularLocation>
</comment>
<comment type="similarity">
    <text evidence="1 7 11">Belongs to the NAD-dependent glycerol-3-phosphate dehydrogenase family.</text>
</comment>
<keyword evidence="7" id="KW-0521">NADP</keyword>
<feature type="binding site" evidence="9">
    <location>
        <position position="113"/>
    </location>
    <ligand>
        <name>substrate</name>
    </ligand>
</feature>
<evidence type="ECO:0000256" key="1">
    <source>
        <dbReference type="ARBA" id="ARBA00011009"/>
    </source>
</evidence>
<dbReference type="RefSeq" id="WP_093367573.1">
    <property type="nucleotide sequence ID" value="NZ_FOZZ01000017.1"/>
</dbReference>
<comment type="function">
    <text evidence="7">Catalyzes the reduction of the glycolytic intermediate dihydroxyacetone phosphate (DHAP) to sn-glycerol 3-phosphate (G3P), the key precursor for phospholipid synthesis.</text>
</comment>
<evidence type="ECO:0000259" key="14">
    <source>
        <dbReference type="Pfam" id="PF07479"/>
    </source>
</evidence>
<dbReference type="Gene3D" id="3.40.50.720">
    <property type="entry name" value="NAD(P)-binding Rossmann-like Domain"/>
    <property type="match status" value="1"/>
</dbReference>
<feature type="binding site" evidence="7">
    <location>
        <position position="113"/>
    </location>
    <ligand>
        <name>sn-glycerol 3-phosphate</name>
        <dbReference type="ChEBI" id="CHEBI:57597"/>
    </ligand>
</feature>
<feature type="binding site" evidence="7">
    <location>
        <position position="147"/>
    </location>
    <ligand>
        <name>NADPH</name>
        <dbReference type="ChEBI" id="CHEBI:57783"/>
    </ligand>
</feature>
<feature type="binding site" evidence="9">
    <location>
        <begin position="263"/>
        <end position="264"/>
    </location>
    <ligand>
        <name>substrate</name>
    </ligand>
</feature>
<keyword evidence="5 7" id="KW-0594">Phospholipid biosynthesis</keyword>
<feature type="binding site" evidence="7">
    <location>
        <position position="143"/>
    </location>
    <ligand>
        <name>sn-glycerol 3-phosphate</name>
        <dbReference type="ChEBI" id="CHEBI:57597"/>
    </ligand>
</feature>
<dbReference type="EMBL" id="FOZZ01000017">
    <property type="protein sequence ID" value="SFT16913.1"/>
    <property type="molecule type" value="Genomic_DNA"/>
</dbReference>
<dbReference type="OrthoDB" id="9812273at2"/>
<comment type="pathway">
    <text evidence="7">Membrane lipid metabolism; glycerophospholipid metabolism.</text>
</comment>
<dbReference type="InterPro" id="IPR006168">
    <property type="entry name" value="G3P_DH_NAD-dep"/>
</dbReference>
<comment type="caution">
    <text evidence="7">Lacks conserved residue(s) required for the propagation of feature annotation.</text>
</comment>
<keyword evidence="2 7" id="KW-0444">Lipid biosynthesis</keyword>
<evidence type="ECO:0000256" key="9">
    <source>
        <dbReference type="PIRSR" id="PIRSR000114-2"/>
    </source>
</evidence>
<dbReference type="GO" id="GO:0005975">
    <property type="term" value="P:carbohydrate metabolic process"/>
    <property type="evidence" value="ECO:0007669"/>
    <property type="project" value="InterPro"/>
</dbReference>
<feature type="binding site" evidence="7">
    <location>
        <position position="289"/>
    </location>
    <ligand>
        <name>NADPH</name>
        <dbReference type="ChEBI" id="CHEBI:57783"/>
    </ligand>
</feature>
<reference evidence="15 16" key="1">
    <citation type="submission" date="2016-10" db="EMBL/GenBank/DDBJ databases">
        <authorList>
            <person name="de Groot N.N."/>
        </authorList>
    </citation>
    <scope>NUCLEOTIDE SEQUENCE [LARGE SCALE GENOMIC DNA]</scope>
    <source>
        <strain evidence="15 16">DSM 22789</strain>
    </source>
</reference>
<accession>A0A1I6VT61</accession>
<dbReference type="GO" id="GO:0008654">
    <property type="term" value="P:phospholipid biosynthetic process"/>
    <property type="evidence" value="ECO:0007669"/>
    <property type="project" value="UniProtKB-KW"/>
</dbReference>
<evidence type="ECO:0000256" key="2">
    <source>
        <dbReference type="ARBA" id="ARBA00022516"/>
    </source>
</evidence>
<dbReference type="InterPro" id="IPR036291">
    <property type="entry name" value="NAD(P)-bd_dom_sf"/>
</dbReference>
<keyword evidence="7" id="KW-0963">Cytoplasm</keyword>
<dbReference type="SUPFAM" id="SSF48179">
    <property type="entry name" value="6-phosphogluconate dehydrogenase C-terminal domain-like"/>
    <property type="match status" value="1"/>
</dbReference>
<keyword evidence="7" id="KW-0547">Nucleotide-binding</keyword>
<evidence type="ECO:0000259" key="13">
    <source>
        <dbReference type="Pfam" id="PF01210"/>
    </source>
</evidence>
<sequence>MVSSKQKVGVIGSGSWATAMIKMLGDNASEKEILWWIRKEEDLEYVKTYRHNPTYLSAVELKINPENLFSDTKTVVQQSDVVILNTPSAYLKDALKGIGPNDFEGKTIVSAIKGIIPEDNLIVGEYLMKTYGIPLERIVVIGGPCHAEEVSSEKLSYLTLAAKDSKQADSVSQLLQNRYIKTILSSDVLGVEYGAVLKNIYALAGGICHGLGFGDNFQAVLVSNAIREMETCVLAIDPEEDRDINASAYLGDLLVTAYSQFSRNRTFGNMIGKGYTVQSAQLEMNMVAEGYYASACIQNIIQRYDLDMPICNMVYQILYNRQPAATEVRKLAEKLS</sequence>
<dbReference type="Gene3D" id="1.10.1040.10">
    <property type="entry name" value="N-(1-d-carboxylethyl)-l-norvaline Dehydrogenase, domain 2"/>
    <property type="match status" value="1"/>
</dbReference>
<keyword evidence="16" id="KW-1185">Reference proteome</keyword>
<dbReference type="PANTHER" id="PTHR11728:SF1">
    <property type="entry name" value="GLYCEROL-3-PHOSPHATE DEHYDROGENASE [NAD(+)] 2, CHLOROPLASTIC"/>
    <property type="match status" value="1"/>
</dbReference>
<dbReference type="EC" id="1.1.1.94" evidence="7"/>
<keyword evidence="4 7" id="KW-0443">Lipid metabolism</keyword>
<dbReference type="InterPro" id="IPR013328">
    <property type="entry name" value="6PGD_dom2"/>
</dbReference>
<dbReference type="PANTHER" id="PTHR11728">
    <property type="entry name" value="GLYCEROL-3-PHOSPHATE DEHYDROGENASE"/>
    <property type="match status" value="1"/>
</dbReference>
<dbReference type="UniPathway" id="UPA00940"/>
<dbReference type="GO" id="GO:0006650">
    <property type="term" value="P:glycerophospholipid metabolic process"/>
    <property type="evidence" value="ECO:0007669"/>
    <property type="project" value="UniProtKB-UniRule"/>
</dbReference>
<dbReference type="PROSITE" id="PS00957">
    <property type="entry name" value="NAD_G3PDH"/>
    <property type="match status" value="1"/>
</dbReference>
<evidence type="ECO:0000256" key="4">
    <source>
        <dbReference type="ARBA" id="ARBA00023098"/>
    </source>
</evidence>
<evidence type="ECO:0000256" key="6">
    <source>
        <dbReference type="ARBA" id="ARBA00023264"/>
    </source>
</evidence>
<protein>
    <recommendedName>
        <fullName evidence="7">Glycerol-3-phosphate dehydrogenase [NAD(P)+]</fullName>
        <ecNumber evidence="7">1.1.1.94</ecNumber>
    </recommendedName>
    <alternativeName>
        <fullName evidence="7">NAD(P)(+)-dependent glycerol-3-phosphate dehydrogenase</fullName>
    </alternativeName>
    <alternativeName>
        <fullName evidence="7">NAD(P)H-dependent dihydroxyacetone-phosphate reductase</fullName>
    </alternativeName>
</protein>
<proteinExistence type="inferred from homology"/>
<feature type="binding site" evidence="7">
    <location>
        <position position="263"/>
    </location>
    <ligand>
        <name>NADPH</name>
        <dbReference type="ChEBI" id="CHEBI:57783"/>
    </ligand>
</feature>
<feature type="binding site" evidence="7">
    <location>
        <position position="287"/>
    </location>
    <ligand>
        <name>NADPH</name>
        <dbReference type="ChEBI" id="CHEBI:57783"/>
    </ligand>
</feature>
<feature type="binding site" evidence="7">
    <location>
        <position position="198"/>
    </location>
    <ligand>
        <name>sn-glycerol 3-phosphate</name>
        <dbReference type="ChEBI" id="CHEBI:57597"/>
    </ligand>
</feature>
<dbReference type="InterPro" id="IPR008927">
    <property type="entry name" value="6-PGluconate_DH-like_C_sf"/>
</dbReference>
<feature type="binding site" evidence="7">
    <location>
        <position position="55"/>
    </location>
    <ligand>
        <name>NADPH</name>
        <dbReference type="ChEBI" id="CHEBI:57783"/>
    </ligand>
</feature>
<feature type="binding site" evidence="7">
    <location>
        <position position="262"/>
    </location>
    <ligand>
        <name>sn-glycerol 3-phosphate</name>
        <dbReference type="ChEBI" id="CHEBI:57597"/>
    </ligand>
</feature>